<evidence type="ECO:0000313" key="2">
    <source>
        <dbReference type="Proteomes" id="UP000831787"/>
    </source>
</evidence>
<dbReference type="SUPFAM" id="SSF141251">
    <property type="entry name" value="Kinase-associated protein B-like"/>
    <property type="match status" value="1"/>
</dbReference>
<keyword evidence="1" id="KW-0449">Lipoprotein</keyword>
<proteinExistence type="predicted"/>
<evidence type="ECO:0000313" key="1">
    <source>
        <dbReference type="EMBL" id="UOQ46063.1"/>
    </source>
</evidence>
<name>A0ABY4EPH8_9BACI</name>
<keyword evidence="2" id="KW-1185">Reference proteome</keyword>
<dbReference type="SMART" id="SM01298">
    <property type="entry name" value="KapB"/>
    <property type="match status" value="1"/>
</dbReference>
<gene>
    <name evidence="1" type="ORF">MUN89_09165</name>
</gene>
<sequence length="127" mass="14899">MSHSLQPGDQVKAHYKSGIYLGEIVEDRNRHYLVKVLAVDKHPMQGDLHNPGKTEEVFFHQRKALSFHEKANVQKEAVHPYHDEIPDYQQSLKESVAKLKEKLTRRETEFNAHALKQVHDLEKQYFN</sequence>
<reference evidence="1 2" key="1">
    <citation type="submission" date="2022-04" db="EMBL/GenBank/DDBJ databases">
        <title>Halobacillus sp. isolated from saltern.</title>
        <authorList>
            <person name="Won M."/>
            <person name="Lee C.-M."/>
            <person name="Woen H.-Y."/>
            <person name="Kwon S.-W."/>
        </authorList>
    </citation>
    <scope>NUCLEOTIDE SEQUENCE [LARGE SCALE GENOMIC DNA]</scope>
    <source>
        <strain evidence="1 2">SSBR10-3</strain>
    </source>
</reference>
<protein>
    <submittedName>
        <fullName evidence="1">Kinase-associated lipoprotein B</fullName>
    </submittedName>
</protein>
<dbReference type="GO" id="GO:0016301">
    <property type="term" value="F:kinase activity"/>
    <property type="evidence" value="ECO:0007669"/>
    <property type="project" value="UniProtKB-KW"/>
</dbReference>
<accession>A0ABY4EPH8</accession>
<dbReference type="EMBL" id="CP095073">
    <property type="protein sequence ID" value="UOQ46063.1"/>
    <property type="molecule type" value="Genomic_DNA"/>
</dbReference>
<keyword evidence="1" id="KW-0418">Kinase</keyword>
<dbReference type="Pfam" id="PF08810">
    <property type="entry name" value="KapB"/>
    <property type="match status" value="1"/>
</dbReference>
<dbReference type="Proteomes" id="UP000831787">
    <property type="component" value="Chromosome"/>
</dbReference>
<keyword evidence="1" id="KW-0808">Transferase</keyword>
<dbReference type="Gene3D" id="2.30.30.430">
    <property type="entry name" value="Kinase associated protein B domain"/>
    <property type="match status" value="1"/>
</dbReference>
<dbReference type="InterPro" id="IPR038080">
    <property type="entry name" value="KapB_sf"/>
</dbReference>
<dbReference type="RefSeq" id="WP_244713059.1">
    <property type="nucleotide sequence ID" value="NZ_CP095073.1"/>
</dbReference>
<organism evidence="1 2">
    <name type="scientific">Halobacillus salinarum</name>
    <dbReference type="NCBI Taxonomy" id="2932257"/>
    <lineage>
        <taxon>Bacteria</taxon>
        <taxon>Bacillati</taxon>
        <taxon>Bacillota</taxon>
        <taxon>Bacilli</taxon>
        <taxon>Bacillales</taxon>
        <taxon>Bacillaceae</taxon>
        <taxon>Halobacillus</taxon>
    </lineage>
</organism>
<dbReference type="InterPro" id="IPR014916">
    <property type="entry name" value="KapB"/>
</dbReference>